<name>A0A384WK29_9CAUD</name>
<gene>
    <name evidence="1" type="ORF">KF5_096</name>
</gene>
<accession>A0A384WK29</accession>
<evidence type="ECO:0000313" key="2">
    <source>
        <dbReference type="Proteomes" id="UP000257560"/>
    </source>
</evidence>
<organism evidence="1 2">
    <name type="scientific">Vibrio phage vB_VpaS_KF5</name>
    <dbReference type="NCBI Taxonomy" id="2041476"/>
    <lineage>
        <taxon>Viruses</taxon>
        <taxon>Duplodnaviria</taxon>
        <taxon>Heunggongvirae</taxon>
        <taxon>Uroviricota</taxon>
        <taxon>Caudoviricetes</taxon>
        <taxon>Mardecavirus</taxon>
        <taxon>Mardecavirus SSP002</taxon>
    </lineage>
</organism>
<dbReference type="EMBL" id="MF754115">
    <property type="protein sequence ID" value="ATI19406.1"/>
    <property type="molecule type" value="Genomic_DNA"/>
</dbReference>
<protein>
    <submittedName>
        <fullName evidence="1">Uncharacterized protein</fullName>
    </submittedName>
</protein>
<proteinExistence type="predicted"/>
<reference evidence="1 2" key="1">
    <citation type="submission" date="2017-08" db="EMBL/GenBank/DDBJ databases">
        <title>Complete genome sequence of bacteriophage vB_VpaS_KF5.</title>
        <authorList>
            <person name="Yu J."/>
            <person name="Kwak S.-J."/>
            <person name="Lim J.-A."/>
            <person name="Chang H.-J."/>
        </authorList>
    </citation>
    <scope>NUCLEOTIDE SEQUENCE [LARGE SCALE GENOMIC DNA]</scope>
</reference>
<dbReference type="Proteomes" id="UP000257560">
    <property type="component" value="Segment"/>
</dbReference>
<evidence type="ECO:0000313" key="1">
    <source>
        <dbReference type="EMBL" id="ATI19406.1"/>
    </source>
</evidence>
<sequence length="259" mass="29770">MKTVKITNSDLVAIRSKFDRELQKQKDRYAANPDLYGKQAEESLLPRWIDNAYSKAVFQQLERDGLAHINKESDSFYSFADHAGDCFDPEVNKDIDPAELKRQRKNELARFNRQGVYYHELIVLGETLGSIGGFVGNDFYGSGYDIDFYNTAITHIANVYGDGFIPTLDKIQKATAHTDLVTTFFYCDYSKTVRTKANHCVLNFFERDHRWIVDIDRGVPVEIAALVFELFHTSHDFVWSKTGEQKAEILNKYIADNLK</sequence>